<reference evidence="2 3" key="1">
    <citation type="journal article" date="2011" name="J. Bacteriol.">
        <title>Genome sequence of Helicobacter bizzozeronii strain CIII-1, an isolate from human gastric mucosa.</title>
        <authorList>
            <person name="Schott T."/>
            <person name="Rossi M."/>
            <person name="Hanninen M.L."/>
        </authorList>
    </citation>
    <scope>NUCLEOTIDE SEQUENCE [LARGE SCALE GENOMIC DNA]</scope>
    <source>
        <strain evidence="2 3">CIII-1</strain>
    </source>
</reference>
<protein>
    <recommendedName>
        <fullName evidence="4">Periplasmic protein</fullName>
    </recommendedName>
</protein>
<dbReference type="EMBL" id="FR871757">
    <property type="protein sequence ID" value="CCB80824.1"/>
    <property type="molecule type" value="Genomic_DNA"/>
</dbReference>
<evidence type="ECO:0008006" key="4">
    <source>
        <dbReference type="Google" id="ProtNLM"/>
    </source>
</evidence>
<sequence>MKKILGLLIGVAILGASNLFATTQEQALGAIKQWLADFMQAGQYQRFFLYPPTSDLPSSLDDYPRYSTPCPKDQPHCSKINTFLLSAYGEFYKDYQVQAKGMCLGIIKPSGALEKGFCLKDFTEPSFEDTPKQDIRLIKLAMLRFIPPTLTSQAQHKPVVLEFRIAGKEGFYLYRFREFKGWWHSDYDDFYDQLRDDPNDPYKYPLEAVTNQLLEHFKTMPRIFAFKGESLQNSIDYLVMQDTLYTLVRSTPKPHSKLGDLVCLSILHQQQIIGRSLCLEDYQQAGFKHQGDLLKLEFSREYSNILQKLIITLKLQNAQFYLDQLSGQTLRTDPQTGVSELLQSPLFYDQNQEDFKHKAPISFQKFTQMWQENQPR</sequence>
<proteinExistence type="predicted"/>
<accession>F8KPT2</accession>
<name>F8KPT2_HELBC</name>
<feature type="chain" id="PRO_5003373885" description="Periplasmic protein" evidence="1">
    <location>
        <begin position="22"/>
        <end position="376"/>
    </location>
</feature>
<dbReference type="KEGG" id="hbi:HBZC1_18380"/>
<dbReference type="RefSeq" id="WP_013891195.1">
    <property type="nucleotide sequence ID" value="NC_015674.1"/>
</dbReference>
<dbReference type="AlphaFoldDB" id="F8KPT2"/>
<keyword evidence="1" id="KW-0732">Signal</keyword>
<evidence type="ECO:0000256" key="1">
    <source>
        <dbReference type="SAM" id="SignalP"/>
    </source>
</evidence>
<evidence type="ECO:0000313" key="2">
    <source>
        <dbReference type="EMBL" id="CCB80824.1"/>
    </source>
</evidence>
<dbReference type="HOGENOM" id="CLU_735232_0_0_7"/>
<gene>
    <name evidence="2" type="ordered locus">HBZC1_18380</name>
</gene>
<keyword evidence="3" id="KW-1185">Reference proteome</keyword>
<dbReference type="STRING" id="1002804.HBZC1_18380"/>
<evidence type="ECO:0000313" key="3">
    <source>
        <dbReference type="Proteomes" id="UP000008387"/>
    </source>
</evidence>
<feature type="signal peptide" evidence="1">
    <location>
        <begin position="1"/>
        <end position="21"/>
    </location>
</feature>
<organism evidence="2 3">
    <name type="scientific">Helicobacter bizzozeronii (strain CIII-1)</name>
    <dbReference type="NCBI Taxonomy" id="1002804"/>
    <lineage>
        <taxon>Bacteria</taxon>
        <taxon>Pseudomonadati</taxon>
        <taxon>Campylobacterota</taxon>
        <taxon>Epsilonproteobacteria</taxon>
        <taxon>Campylobacterales</taxon>
        <taxon>Helicobacteraceae</taxon>
        <taxon>Helicobacter</taxon>
    </lineage>
</organism>
<dbReference type="Proteomes" id="UP000008387">
    <property type="component" value="Chromosome"/>
</dbReference>